<accession>M0NM53</accession>
<dbReference type="Proteomes" id="UP000011650">
    <property type="component" value="Unassembled WGS sequence"/>
</dbReference>
<sequence length="732" mass="79050">MRFSRDRRGQSVVIGTVILFGFLILALSLYQVQVVPQENSDIEFDHSQQVEGEFLDLRNAVLSASRTGAGRSTSLKLGTRYPQRTFALNPPPASGQLSTTDPRELRIENATVEGDENVVAYWNNRTEMDDAIAFDTRSLRYSPGYNEFRNGPDLVYEHSLVVAEFENTVLSRTGQTAVDGDNRIRLTALDGSVDESGVERTSLDPETLSQSRRSVTLNSTGNDPIVLELPTDVSTERAGDLESEWRDRLGEDDATIEDVTVAGGTVRVELTGSSTYRLELGKVGLGAGATATNESNGYITKVSTENQAAVAEVRDQFNNPVAGAAVQVNVSGNVSSRLTDDDGQVSVTPEGSPRVDMSINDGAENWETTVFQAGTVGSGNNGDSINPSGETDVTLTDVGLDGNDVAQLQFRNQADEDRTFQSMEFTLYYRPQGNTRENFNITDPGDGTQRLELRSGFQELETPINIPAGATKTVTLEFDKTVNGDLLGVSFEDDLNRRSLYLAGLEGEIDQPDGGGDGSTSTSDIAMRVDDVTRRNTDNPEFYVSYDTDVTFDNIEVSATSTTSTASDSISSTAGRNGVFLSPTFGQGQEFEITVEALNGGEVVANRTILTTADTQNPTENDDLSQGGSAVLDSSTIQDRTQTNRDNVRYRFTYDVSENGPFSEVQLYALNRNNDGASASEARTGRSENNVDVEPGFGANTEYKLAILVVDADGAVIDARIIDDPADGTDPV</sequence>
<keyword evidence="2" id="KW-1133">Transmembrane helix</keyword>
<evidence type="ECO:0000256" key="1">
    <source>
        <dbReference type="SAM" id="MobiDB-lite"/>
    </source>
</evidence>
<comment type="caution">
    <text evidence="3">The sequence shown here is derived from an EMBL/GenBank/DDBJ whole genome shotgun (WGS) entry which is preliminary data.</text>
</comment>
<name>M0NM53_9EURY</name>
<keyword evidence="2" id="KW-0812">Transmembrane</keyword>
<feature type="region of interest" description="Disordered" evidence="1">
    <location>
        <begin position="614"/>
        <end position="644"/>
    </location>
</feature>
<dbReference type="PATRIC" id="fig|1227482.3.peg.2548"/>
<dbReference type="EMBL" id="AOJG01000034">
    <property type="protein sequence ID" value="EMA58663.1"/>
    <property type="molecule type" value="Genomic_DNA"/>
</dbReference>
<feature type="compositionally biased region" description="Polar residues" evidence="1">
    <location>
        <begin position="614"/>
        <end position="641"/>
    </location>
</feature>
<keyword evidence="4" id="KW-1185">Reference proteome</keyword>
<dbReference type="AlphaFoldDB" id="M0NM53"/>
<evidence type="ECO:0000313" key="4">
    <source>
        <dbReference type="Proteomes" id="UP000011650"/>
    </source>
</evidence>
<organism evidence="3 4">
    <name type="scientific">Halorubrum lipolyticum DSM 21995</name>
    <dbReference type="NCBI Taxonomy" id="1227482"/>
    <lineage>
        <taxon>Archaea</taxon>
        <taxon>Methanobacteriati</taxon>
        <taxon>Methanobacteriota</taxon>
        <taxon>Stenosarchaea group</taxon>
        <taxon>Halobacteria</taxon>
        <taxon>Halobacteriales</taxon>
        <taxon>Haloferacaceae</taxon>
        <taxon>Halorubrum</taxon>
    </lineage>
</organism>
<feature type="transmembrane region" description="Helical" evidence="2">
    <location>
        <begin position="12"/>
        <end position="30"/>
    </location>
</feature>
<evidence type="ECO:0000313" key="3">
    <source>
        <dbReference type="EMBL" id="EMA58663.1"/>
    </source>
</evidence>
<evidence type="ECO:0000256" key="2">
    <source>
        <dbReference type="SAM" id="Phobius"/>
    </source>
</evidence>
<keyword evidence="2" id="KW-0472">Membrane</keyword>
<dbReference type="STRING" id="1227482.C469_12605"/>
<reference evidence="3 4" key="1">
    <citation type="journal article" date="2014" name="PLoS Genet.">
        <title>Phylogenetically driven sequencing of extremely halophilic archaea reveals strategies for static and dynamic osmo-response.</title>
        <authorList>
            <person name="Becker E.A."/>
            <person name="Seitzer P.M."/>
            <person name="Tritt A."/>
            <person name="Larsen D."/>
            <person name="Krusor M."/>
            <person name="Yao A.I."/>
            <person name="Wu D."/>
            <person name="Madern D."/>
            <person name="Eisen J.A."/>
            <person name="Darling A.E."/>
            <person name="Facciotti M.T."/>
        </authorList>
    </citation>
    <scope>NUCLEOTIDE SEQUENCE [LARGE SCALE GENOMIC DNA]</scope>
    <source>
        <strain evidence="3 4">DSM 21995</strain>
    </source>
</reference>
<gene>
    <name evidence="3" type="ORF">C469_12605</name>
</gene>
<dbReference type="RefSeq" id="WP_008007073.1">
    <property type="nucleotide sequence ID" value="NZ_AOJG01000034.1"/>
</dbReference>
<protein>
    <submittedName>
        <fullName evidence="3">Uncharacterized protein</fullName>
    </submittedName>
</protein>
<proteinExistence type="predicted"/>